<dbReference type="Proteomes" id="UP000244906">
    <property type="component" value="Unassembled WGS sequence"/>
</dbReference>
<feature type="transmembrane region" description="Helical" evidence="1">
    <location>
        <begin position="41"/>
        <end position="61"/>
    </location>
</feature>
<dbReference type="InterPro" id="IPR032816">
    <property type="entry name" value="VTT_dom"/>
</dbReference>
<evidence type="ECO:0000313" key="3">
    <source>
        <dbReference type="EMBL" id="PVZ72218.1"/>
    </source>
</evidence>
<evidence type="ECO:0000259" key="2">
    <source>
        <dbReference type="Pfam" id="PF09335"/>
    </source>
</evidence>
<gene>
    <name evidence="3" type="ORF">DC094_04170</name>
</gene>
<evidence type="ECO:0000313" key="4">
    <source>
        <dbReference type="Proteomes" id="UP000244906"/>
    </source>
</evidence>
<keyword evidence="4" id="KW-1185">Reference proteome</keyword>
<evidence type="ECO:0000256" key="1">
    <source>
        <dbReference type="SAM" id="Phobius"/>
    </source>
</evidence>
<dbReference type="InterPro" id="IPR051311">
    <property type="entry name" value="DedA_domain"/>
</dbReference>
<organism evidence="3 4">
    <name type="scientific">Pelagibaculum spongiae</name>
    <dbReference type="NCBI Taxonomy" id="2080658"/>
    <lineage>
        <taxon>Bacteria</taxon>
        <taxon>Pseudomonadati</taxon>
        <taxon>Pseudomonadota</taxon>
        <taxon>Gammaproteobacteria</taxon>
        <taxon>Oceanospirillales</taxon>
        <taxon>Pelagibaculum</taxon>
    </lineage>
</organism>
<accession>A0A2V1H4R6</accession>
<comment type="caution">
    <text evidence="3">The sequence shown here is derived from an EMBL/GenBank/DDBJ whole genome shotgun (WGS) entry which is preliminary data.</text>
</comment>
<reference evidence="3 4" key="1">
    <citation type="submission" date="2018-04" db="EMBL/GenBank/DDBJ databases">
        <title>Thalassorhabdus spongiae gen. nov., sp. nov., isolated from a marine sponge in South-West Iceland.</title>
        <authorList>
            <person name="Knobloch S."/>
            <person name="Daussin A."/>
            <person name="Johannsson R."/>
            <person name="Marteinsson V.T."/>
        </authorList>
    </citation>
    <scope>NUCLEOTIDE SEQUENCE [LARGE SCALE GENOMIC DNA]</scope>
    <source>
        <strain evidence="3 4">Hp12</strain>
    </source>
</reference>
<feature type="domain" description="VTT" evidence="2">
    <location>
        <begin position="27"/>
        <end position="139"/>
    </location>
</feature>
<dbReference type="Pfam" id="PF09335">
    <property type="entry name" value="VTT_dom"/>
    <property type="match status" value="1"/>
</dbReference>
<name>A0A2V1H4R6_9GAMM</name>
<protein>
    <recommendedName>
        <fullName evidence="2">VTT domain-containing protein</fullName>
    </recommendedName>
</protein>
<dbReference type="PANTHER" id="PTHR42709:SF4">
    <property type="entry name" value="INNER MEMBRANE PROTEIN YQAA"/>
    <property type="match status" value="1"/>
</dbReference>
<feature type="transmembrane region" description="Helical" evidence="1">
    <location>
        <begin position="120"/>
        <end position="144"/>
    </location>
</feature>
<keyword evidence="1" id="KW-0472">Membrane</keyword>
<dbReference type="EMBL" id="QDDL01000001">
    <property type="protein sequence ID" value="PVZ72218.1"/>
    <property type="molecule type" value="Genomic_DNA"/>
</dbReference>
<dbReference type="OrthoDB" id="9814483at2"/>
<keyword evidence="1" id="KW-0812">Transmembrane</keyword>
<keyword evidence="1" id="KW-1133">Transmembrane helix</keyword>
<dbReference type="AlphaFoldDB" id="A0A2V1H4R6"/>
<sequence>MLGLSGYLGLFLSALVAATLLPAQSEALLAGLVFSEDFSLTLLWLAATSGNVLGSMINWYLGTYIERFSHRRWFPVSEKQLAKAHAFYQKYGRWSLLLSWMPIIGDPITLVAGVMKEPFWRFSLIVTLAKGLRYLVVIGITLAAV</sequence>
<dbReference type="RefSeq" id="WP_116685804.1">
    <property type="nucleotide sequence ID" value="NZ_CAWNYD010000001.1"/>
</dbReference>
<dbReference type="GO" id="GO:0005886">
    <property type="term" value="C:plasma membrane"/>
    <property type="evidence" value="ECO:0007669"/>
    <property type="project" value="UniProtKB-ARBA"/>
</dbReference>
<proteinExistence type="predicted"/>
<dbReference type="PANTHER" id="PTHR42709">
    <property type="entry name" value="ALKALINE PHOSPHATASE LIKE PROTEIN"/>
    <property type="match status" value="1"/>
</dbReference>